<gene>
    <name evidence="2" type="ORF">CYME_CMF081C</name>
</gene>
<feature type="signal peptide" evidence="1">
    <location>
        <begin position="1"/>
        <end position="19"/>
    </location>
</feature>
<dbReference type="RefSeq" id="XP_005535746.1">
    <property type="nucleotide sequence ID" value="XM_005535689.1"/>
</dbReference>
<reference evidence="2 3" key="2">
    <citation type="journal article" date="2007" name="BMC Biol.">
        <title>A 100%-complete sequence reveals unusually simple genomic features in the hot-spring red alga Cyanidioschyzon merolae.</title>
        <authorList>
            <person name="Nozaki H."/>
            <person name="Takano H."/>
            <person name="Misumi O."/>
            <person name="Terasawa K."/>
            <person name="Matsuzaki M."/>
            <person name="Maruyama S."/>
            <person name="Nishida K."/>
            <person name="Yagisawa F."/>
            <person name="Yoshida Y."/>
            <person name="Fujiwara T."/>
            <person name="Takio S."/>
            <person name="Tamura K."/>
            <person name="Chung S.J."/>
            <person name="Nakamura S."/>
            <person name="Kuroiwa H."/>
            <person name="Tanaka K."/>
            <person name="Sato N."/>
            <person name="Kuroiwa T."/>
        </authorList>
    </citation>
    <scope>NUCLEOTIDE SEQUENCE [LARGE SCALE GENOMIC DNA]</scope>
    <source>
        <strain evidence="2 3">10D</strain>
    </source>
</reference>
<dbReference type="OrthoDB" id="540503at2759"/>
<sequence length="471" mass="54871">MKRCWRVFLQLCKILLTRILFFHRAGLFTHDLAGIENRNLDQRDKQWGMVRLLSPYAVLQSSGSEGPATATAWYNGSSPWNAATPRNAFMVAPGNAWFNESFPWTLLTPQHILHRRVSEDIPDSMKRSSMDRSSSMRQTHARGQVIVVPFAKHQFEAVERWIHWNLPLACPVETAERTSSQTVLAFYINTIWDSDLYLRVVDALRKATAPTWPSCLDHGVYLIEARLDSTADRYRPSSWLSERDSAGTGSMFYPLVFALSLAAAGGKPAERSAEPWMNTEHRALRFHRLSLGRQSSQRSIFSGPHESTSLPRVRYLFWCEPDCNAVQAQYNDALRRIVALADARRLWMLGSPLRSTNLDARISWRLQYHQDAHRTQMNGNALYRVGDLDFCRWLWRVWNRHRSAAFDVAIDRQLFASTEEFWDRSFRLQYFAQIEFIHNLGNEPYRWHEYRYRHPYCFFIHGKNRLPPVTS</sequence>
<protein>
    <submittedName>
        <fullName evidence="2">Uncharacterized protein</fullName>
    </submittedName>
</protein>
<dbReference type="GeneID" id="16993053"/>
<dbReference type="EMBL" id="AP006488">
    <property type="protein sequence ID" value="BAM79460.1"/>
    <property type="molecule type" value="Genomic_DNA"/>
</dbReference>
<evidence type="ECO:0000256" key="1">
    <source>
        <dbReference type="SAM" id="SignalP"/>
    </source>
</evidence>
<dbReference type="Gramene" id="CMF081CT">
    <property type="protein sequence ID" value="CMF081CT"/>
    <property type="gene ID" value="CMF081C"/>
</dbReference>
<dbReference type="HOGENOM" id="CLU_580570_0_0_1"/>
<accession>M1V4K5</accession>
<evidence type="ECO:0000313" key="3">
    <source>
        <dbReference type="Proteomes" id="UP000007014"/>
    </source>
</evidence>
<proteinExistence type="predicted"/>
<keyword evidence="1" id="KW-0732">Signal</keyword>
<name>M1V4K5_CYAM1</name>
<organism evidence="2 3">
    <name type="scientific">Cyanidioschyzon merolae (strain NIES-3377 / 10D)</name>
    <name type="common">Unicellular red alga</name>
    <dbReference type="NCBI Taxonomy" id="280699"/>
    <lineage>
        <taxon>Eukaryota</taxon>
        <taxon>Rhodophyta</taxon>
        <taxon>Bangiophyceae</taxon>
        <taxon>Cyanidiales</taxon>
        <taxon>Cyanidiaceae</taxon>
        <taxon>Cyanidioschyzon</taxon>
    </lineage>
</organism>
<keyword evidence="3" id="KW-1185">Reference proteome</keyword>
<dbReference type="AlphaFoldDB" id="M1V4K5"/>
<reference evidence="2 3" key="1">
    <citation type="journal article" date="2004" name="Nature">
        <title>Genome sequence of the ultrasmall unicellular red alga Cyanidioschyzon merolae 10D.</title>
        <authorList>
            <person name="Matsuzaki M."/>
            <person name="Misumi O."/>
            <person name="Shin-i T."/>
            <person name="Maruyama S."/>
            <person name="Takahara M."/>
            <person name="Miyagishima S."/>
            <person name="Mori T."/>
            <person name="Nishida K."/>
            <person name="Yagisawa F."/>
            <person name="Nishida K."/>
            <person name="Yoshida Y."/>
            <person name="Nishimura Y."/>
            <person name="Nakao S."/>
            <person name="Kobayashi T."/>
            <person name="Momoyama Y."/>
            <person name="Higashiyama T."/>
            <person name="Minoda A."/>
            <person name="Sano M."/>
            <person name="Nomoto H."/>
            <person name="Oishi K."/>
            <person name="Hayashi H."/>
            <person name="Ohta F."/>
            <person name="Nishizaka S."/>
            <person name="Haga S."/>
            <person name="Miura S."/>
            <person name="Morishita T."/>
            <person name="Kabeya Y."/>
            <person name="Terasawa K."/>
            <person name="Suzuki Y."/>
            <person name="Ishii Y."/>
            <person name="Asakawa S."/>
            <person name="Takano H."/>
            <person name="Ohta N."/>
            <person name="Kuroiwa H."/>
            <person name="Tanaka K."/>
            <person name="Shimizu N."/>
            <person name="Sugano S."/>
            <person name="Sato N."/>
            <person name="Nozaki H."/>
            <person name="Ogasawara N."/>
            <person name="Kohara Y."/>
            <person name="Kuroiwa T."/>
        </authorList>
    </citation>
    <scope>NUCLEOTIDE SEQUENCE [LARGE SCALE GENOMIC DNA]</scope>
    <source>
        <strain evidence="2 3">10D</strain>
    </source>
</reference>
<feature type="chain" id="PRO_5004018734" evidence="1">
    <location>
        <begin position="20"/>
        <end position="471"/>
    </location>
</feature>
<dbReference type="KEGG" id="cme:CYME_CMF081C"/>
<dbReference type="Proteomes" id="UP000007014">
    <property type="component" value="Chromosome 6"/>
</dbReference>
<evidence type="ECO:0000313" key="2">
    <source>
        <dbReference type="EMBL" id="BAM79460.1"/>
    </source>
</evidence>